<dbReference type="EMBL" id="CP159290">
    <property type="protein sequence ID" value="XCH31796.1"/>
    <property type="molecule type" value="Genomic_DNA"/>
</dbReference>
<proteinExistence type="predicted"/>
<dbReference type="AlphaFoldDB" id="A0AAU8G4N6"/>
<accession>A0AAU8G4N6</accession>
<dbReference type="RefSeq" id="WP_253049431.1">
    <property type="nucleotide sequence ID" value="NZ_CP159290.1"/>
</dbReference>
<evidence type="ECO:0000256" key="1">
    <source>
        <dbReference type="SAM" id="Phobius"/>
    </source>
</evidence>
<sequence>MSSQAGIPQAPRSVPWWRALLGLFVAVLGTVALFVPAALSFGVAKDFQNGTCRESGPIPDTCDHTAAQGYAESIVMLVAPTVVGLLITRPRHVGKVVTVILAVALVIYLLLTFTGETTPPPPVEPTYGA</sequence>
<feature type="transmembrane region" description="Helical" evidence="1">
    <location>
        <begin position="20"/>
        <end position="44"/>
    </location>
</feature>
<evidence type="ECO:0000313" key="2">
    <source>
        <dbReference type="EMBL" id="XCH31796.1"/>
    </source>
</evidence>
<protein>
    <submittedName>
        <fullName evidence="2">Uncharacterized protein</fullName>
    </submittedName>
</protein>
<gene>
    <name evidence="2" type="ORF">ABRQ22_08990</name>
</gene>
<keyword evidence="1" id="KW-0472">Membrane</keyword>
<keyword evidence="1" id="KW-1133">Transmembrane helix</keyword>
<reference evidence="2" key="1">
    <citation type="submission" date="2024-06" db="EMBL/GenBank/DDBJ databases">
        <title>Complete genome sequence of the cellulolytic actinobacterium, Cellulosimicrobium ES-005.</title>
        <authorList>
            <person name="Matthews C.T."/>
            <person name="Underwood K.D."/>
            <person name="Ghanchi K.M."/>
            <person name="Fields S.D."/>
            <person name="Gardner S.G."/>
        </authorList>
    </citation>
    <scope>NUCLEOTIDE SEQUENCE</scope>
    <source>
        <strain evidence="2">ES-005</strain>
    </source>
</reference>
<feature type="transmembrane region" description="Helical" evidence="1">
    <location>
        <begin position="96"/>
        <end position="115"/>
    </location>
</feature>
<organism evidence="2">
    <name type="scientific">Cellulosimicrobium sp. ES-005</name>
    <dbReference type="NCBI Taxonomy" id="3163031"/>
    <lineage>
        <taxon>Bacteria</taxon>
        <taxon>Bacillati</taxon>
        <taxon>Actinomycetota</taxon>
        <taxon>Actinomycetes</taxon>
        <taxon>Micrococcales</taxon>
        <taxon>Promicromonosporaceae</taxon>
        <taxon>Cellulosimicrobium</taxon>
    </lineage>
</organism>
<keyword evidence="1" id="KW-0812">Transmembrane</keyword>
<name>A0AAU8G4N6_9MICO</name>